<reference evidence="1 2" key="1">
    <citation type="submission" date="2018-09" db="EMBL/GenBank/DDBJ databases">
        <title>whole genome sequence of T. equiperdum IVM-t1 strain.</title>
        <authorList>
            <person name="Suganuma K."/>
        </authorList>
    </citation>
    <scope>NUCLEOTIDE SEQUENCE [LARGE SCALE GENOMIC DNA]</scope>
    <source>
        <strain evidence="1 2">IVM-t1</strain>
    </source>
</reference>
<sequence>MKRWDEKLTLALRRGSGSDDVTPNTVSEALRNLEETMESIKRRLSQLEKCVERQRVAINEVRTNTSPFDDLLTKTNGDIQSIQQQLEYVVISLERERGIVTDHTEQLRLFVRESTRRDGGRSGLSDSDPSFLFLLATWLYRPVVDFANGCYVLLSPLIGTLQSLSLFNPDVQVRQTESGVYLNNAQPSEDLLSRLQKGQLDPVLTSKT</sequence>
<dbReference type="EMBL" id="QSBY01000007">
    <property type="protein sequence ID" value="RHW71691.1"/>
    <property type="molecule type" value="Genomic_DNA"/>
</dbReference>
<comment type="caution">
    <text evidence="1">The sequence shown here is derived from an EMBL/GenBank/DDBJ whole genome shotgun (WGS) entry which is preliminary data.</text>
</comment>
<dbReference type="Proteomes" id="UP000266743">
    <property type="component" value="Chromosome 7"/>
</dbReference>
<accession>A0A3L6L7Z2</accession>
<evidence type="ECO:0000313" key="1">
    <source>
        <dbReference type="EMBL" id="RHW71691.1"/>
    </source>
</evidence>
<gene>
    <name evidence="1" type="ORF">DPX39_070069700</name>
</gene>
<name>A0A3L6L7Z2_9TRYP</name>
<dbReference type="AlphaFoldDB" id="A0A3L6L7Z2"/>
<organism evidence="1 2">
    <name type="scientific">Trypanosoma brucei equiperdum</name>
    <dbReference type="NCBI Taxonomy" id="630700"/>
    <lineage>
        <taxon>Eukaryota</taxon>
        <taxon>Discoba</taxon>
        <taxon>Euglenozoa</taxon>
        <taxon>Kinetoplastea</taxon>
        <taxon>Metakinetoplastina</taxon>
        <taxon>Trypanosomatida</taxon>
        <taxon>Trypanosomatidae</taxon>
        <taxon>Trypanosoma</taxon>
    </lineage>
</organism>
<evidence type="ECO:0000313" key="2">
    <source>
        <dbReference type="Proteomes" id="UP000266743"/>
    </source>
</evidence>
<protein>
    <submittedName>
        <fullName evidence="1">Uncharacterized protein</fullName>
    </submittedName>
</protein>
<proteinExistence type="predicted"/>